<keyword evidence="1" id="KW-0472">Membrane</keyword>
<evidence type="ECO:0000313" key="4">
    <source>
        <dbReference type="Proteomes" id="UP000532273"/>
    </source>
</evidence>
<dbReference type="Proteomes" id="UP000532273">
    <property type="component" value="Unassembled WGS sequence"/>
</dbReference>
<feature type="domain" description="Urease accessory protein UreH-like transmembrane" evidence="2">
    <location>
        <begin position="7"/>
        <end position="203"/>
    </location>
</feature>
<dbReference type="EMBL" id="JACIEF010000004">
    <property type="protein sequence ID" value="MBB4109940.1"/>
    <property type="molecule type" value="Genomic_DNA"/>
</dbReference>
<comment type="caution">
    <text evidence="3">The sequence shown here is derived from an EMBL/GenBank/DDBJ whole genome shotgun (WGS) entry which is preliminary data.</text>
</comment>
<sequence>MITLPLAFLMGLLSSLHCAVMCGPLMLGLQAPNKNYLKSAAQLLLYQSGRILVYTFLGGLVGAIGSGITLFTSQETLSFIVGMMLMGFTLIHFSGRFLPYFDGFQKKLIYPISKLMGRIHGKPLWGFFAGMLNGLIPCGMVYLAMATALHSNSINGAASFMFLFGLGTAPLMMLISLGGIYLGKYIHFRPNKLVPWLVFFLGAMFILRAAGLGIPFLSPDHHLGTKGHVTECRPQ</sequence>
<dbReference type="InterPro" id="IPR039447">
    <property type="entry name" value="UreH-like_TM_dom"/>
</dbReference>
<keyword evidence="1" id="KW-0812">Transmembrane</keyword>
<evidence type="ECO:0000256" key="1">
    <source>
        <dbReference type="SAM" id="Phobius"/>
    </source>
</evidence>
<dbReference type="RefSeq" id="WP_183767397.1">
    <property type="nucleotide sequence ID" value="NZ_BMHZ01000004.1"/>
</dbReference>
<feature type="transmembrane region" description="Helical" evidence="1">
    <location>
        <begin position="6"/>
        <end position="30"/>
    </location>
</feature>
<dbReference type="Pfam" id="PF13386">
    <property type="entry name" value="DsbD_2"/>
    <property type="match status" value="1"/>
</dbReference>
<evidence type="ECO:0000259" key="2">
    <source>
        <dbReference type="Pfam" id="PF13386"/>
    </source>
</evidence>
<dbReference type="PANTHER" id="PTHR42208:SF1">
    <property type="entry name" value="HEAVY METAL TRANSPORTER"/>
    <property type="match status" value="1"/>
</dbReference>
<feature type="transmembrane region" description="Helical" evidence="1">
    <location>
        <begin position="194"/>
        <end position="217"/>
    </location>
</feature>
<gene>
    <name evidence="3" type="ORF">GGQ60_003968</name>
</gene>
<dbReference type="PANTHER" id="PTHR42208">
    <property type="entry name" value="HEAVY METAL TRANSPORTER-RELATED"/>
    <property type="match status" value="1"/>
</dbReference>
<protein>
    <recommendedName>
        <fullName evidence="2">Urease accessory protein UreH-like transmembrane domain-containing protein</fullName>
    </recommendedName>
</protein>
<keyword evidence="1" id="KW-1133">Transmembrane helix</keyword>
<reference evidence="3 4" key="1">
    <citation type="submission" date="2020-08" db="EMBL/GenBank/DDBJ databases">
        <title>Genomic Encyclopedia of Type Strains, Phase IV (KMG-IV): sequencing the most valuable type-strain genomes for metagenomic binning, comparative biology and taxonomic classification.</title>
        <authorList>
            <person name="Goeker M."/>
        </authorList>
    </citation>
    <scope>NUCLEOTIDE SEQUENCE [LARGE SCALE GENOMIC DNA]</scope>
    <source>
        <strain evidence="3 4">DSM 100774</strain>
    </source>
</reference>
<feature type="transmembrane region" description="Helical" evidence="1">
    <location>
        <begin position="124"/>
        <end position="145"/>
    </location>
</feature>
<feature type="transmembrane region" description="Helical" evidence="1">
    <location>
        <begin position="157"/>
        <end position="182"/>
    </location>
</feature>
<feature type="transmembrane region" description="Helical" evidence="1">
    <location>
        <begin position="77"/>
        <end position="98"/>
    </location>
</feature>
<proteinExistence type="predicted"/>
<name>A0A7W6KFX7_9SPHI</name>
<feature type="transmembrane region" description="Helical" evidence="1">
    <location>
        <begin position="51"/>
        <end position="71"/>
    </location>
</feature>
<evidence type="ECO:0000313" key="3">
    <source>
        <dbReference type="EMBL" id="MBB4109940.1"/>
    </source>
</evidence>
<organism evidence="3 4">
    <name type="scientific">Pedobacter zeae</name>
    <dbReference type="NCBI Taxonomy" id="1737356"/>
    <lineage>
        <taxon>Bacteria</taxon>
        <taxon>Pseudomonadati</taxon>
        <taxon>Bacteroidota</taxon>
        <taxon>Sphingobacteriia</taxon>
        <taxon>Sphingobacteriales</taxon>
        <taxon>Sphingobacteriaceae</taxon>
        <taxon>Pedobacter</taxon>
    </lineage>
</organism>
<dbReference type="AlphaFoldDB" id="A0A7W6KFX7"/>
<accession>A0A7W6KFX7</accession>